<comment type="catalytic activity">
    <reaction evidence="14">
        <text>NAD(+) = cyclic ADP-beta-D-ribose + nicotinamide + H(+)</text>
        <dbReference type="Rhea" id="RHEA:38611"/>
        <dbReference type="ChEBI" id="CHEBI:15378"/>
        <dbReference type="ChEBI" id="CHEBI:17154"/>
        <dbReference type="ChEBI" id="CHEBI:57540"/>
        <dbReference type="ChEBI" id="CHEBI:73672"/>
    </reaction>
    <physiologicalReaction direction="left-to-right" evidence="14">
        <dbReference type="Rhea" id="RHEA:38612"/>
    </physiologicalReaction>
</comment>
<evidence type="ECO:0000256" key="9">
    <source>
        <dbReference type="ARBA" id="ARBA00023027"/>
    </source>
</evidence>
<evidence type="ECO:0000256" key="5">
    <source>
        <dbReference type="ARBA" id="ARBA00022588"/>
    </source>
</evidence>
<dbReference type="GO" id="GO:0034128">
    <property type="term" value="P:negative regulation of MyD88-independent toll-like receptor signaling pathway"/>
    <property type="evidence" value="ECO:0007669"/>
    <property type="project" value="InterPro"/>
</dbReference>
<dbReference type="PROSITE" id="PS50105">
    <property type="entry name" value="SAM_DOMAIN"/>
    <property type="match status" value="1"/>
</dbReference>
<dbReference type="CDD" id="cd09501">
    <property type="entry name" value="SAM_SARM1-like_repeat1"/>
    <property type="match status" value="1"/>
</dbReference>
<evidence type="ECO:0000256" key="11">
    <source>
        <dbReference type="ARBA" id="ARBA00031160"/>
    </source>
</evidence>
<gene>
    <name evidence="18" type="primary">SARM1</name>
    <name evidence="18" type="ORF">BLAG_LOCUS1589</name>
</gene>
<accession>A0A8J9VMB3</accession>
<evidence type="ECO:0000256" key="1">
    <source>
        <dbReference type="ARBA" id="ARBA00004496"/>
    </source>
</evidence>
<dbReference type="InterPro" id="IPR016024">
    <property type="entry name" value="ARM-type_fold"/>
</dbReference>
<dbReference type="GO" id="GO:0045087">
    <property type="term" value="P:innate immune response"/>
    <property type="evidence" value="ECO:0007669"/>
    <property type="project" value="UniProtKB-KW"/>
</dbReference>
<sequence>MLNLLGNLSSRFVKRTENHMGNASTMAAEGIQLAEDGVQTWDKLTMLSGKVQTLDSEVDQNTAVLMGHIEKLKSSDEAVQKQALKDMYMLVEKAWRTPGYGRDLAYSLCDTIRLYGVLDYLLEHCISSSGKKELTYECAHLLEQILTPNNRDRVVKSGFEAVVKLACSQDDTDLVRIGTGLLENMFKHSADTCTKVIQLGGLNAIIRNCREKDRWTLRHCAAALANCAMYGGVTNHKAMVDHKAPEWLFPLAFSDDEFVRYYACLSICVLAANKEVERDVTDSDTLSLVEPFVTSHDPEEFARSDWTHAQGRSDDWLERLIPLLQSSQEEAQCLATFHFAMEAGIKKDQERIKVFYEIGAVRPLIRVASSSSNPTAVRFAVQFLSIIGEEIPSKLSLSVPTWSTDDVLTWLKQIGFGGFRDSFNDSQVDGDLLLLLTDEQLKDDIKMSNSLIRKRFLRELVELKKNADYSSCDSTKLRRWLRRVGAEYMQYTYHMVHCGIDRTTLEWLTEDHLLEDCGIANGVHRMKIQNAIKAGSRLFPLSSETSSPSRENIAPKLDVFISYRRATGSQLASLLKVHLQLRGFNVFIDVEKLEAGKFDNKLLENVKKAKNFILVLTPDALDRCITDTEGKDWVRKEIVAAIESSCNIVPVMSSFSWPKPEDLPEDMRAVCYFNGIKWIHDYQDACIDKLERFLRGEDVSKRGRLSKMSSKDEEVFDTPRYRLHRMGSSDSI</sequence>
<protein>
    <recommendedName>
        <fullName evidence="10">NAD(+) hydrolase SARM1</fullName>
        <ecNumber evidence="3">3.2.2.6</ecNumber>
    </recommendedName>
    <alternativeName>
        <fullName evidence="12">NADP(+) hydrolase SARM1</fullName>
    </alternativeName>
    <alternativeName>
        <fullName evidence="11">Sterile alpha and TIR motif-containing protein 1</fullName>
    </alternativeName>
</protein>
<dbReference type="GO" id="GO:0035591">
    <property type="term" value="F:signaling adaptor activity"/>
    <property type="evidence" value="ECO:0007669"/>
    <property type="project" value="InterPro"/>
</dbReference>
<evidence type="ECO:0000256" key="7">
    <source>
        <dbReference type="ARBA" id="ARBA00022801"/>
    </source>
</evidence>
<dbReference type="GO" id="GO:0005737">
    <property type="term" value="C:cytoplasm"/>
    <property type="evidence" value="ECO:0007669"/>
    <property type="project" value="UniProtKB-SubCell"/>
</dbReference>
<evidence type="ECO:0000256" key="2">
    <source>
        <dbReference type="ARBA" id="ARBA00008291"/>
    </source>
</evidence>
<keyword evidence="4" id="KW-0963">Cytoplasm</keyword>
<dbReference type="EC" id="3.2.2.6" evidence="3"/>
<evidence type="ECO:0000256" key="15">
    <source>
        <dbReference type="ARBA" id="ARBA00049009"/>
    </source>
</evidence>
<dbReference type="GO" id="GO:0048678">
    <property type="term" value="P:response to axon injury"/>
    <property type="evidence" value="ECO:0007669"/>
    <property type="project" value="InterPro"/>
</dbReference>
<dbReference type="Pfam" id="PF13676">
    <property type="entry name" value="TIR_2"/>
    <property type="match status" value="1"/>
</dbReference>
<evidence type="ECO:0000256" key="13">
    <source>
        <dbReference type="ARBA" id="ARBA00047304"/>
    </source>
</evidence>
<evidence type="ECO:0000259" key="17">
    <source>
        <dbReference type="PROSITE" id="PS50105"/>
    </source>
</evidence>
<keyword evidence="5" id="KW-0399">Innate immunity</keyword>
<evidence type="ECO:0000259" key="16">
    <source>
        <dbReference type="PROSITE" id="PS50104"/>
    </source>
</evidence>
<dbReference type="Gene3D" id="1.25.10.10">
    <property type="entry name" value="Leucine-rich Repeat Variant"/>
    <property type="match status" value="1"/>
</dbReference>
<comment type="catalytic activity">
    <reaction evidence="15">
        <text>NADP(+) + H2O = ADP-D-ribose 2'-phosphate + nicotinamide + H(+)</text>
        <dbReference type="Rhea" id="RHEA:19849"/>
        <dbReference type="ChEBI" id="CHEBI:15377"/>
        <dbReference type="ChEBI" id="CHEBI:15378"/>
        <dbReference type="ChEBI" id="CHEBI:17154"/>
        <dbReference type="ChEBI" id="CHEBI:58349"/>
        <dbReference type="ChEBI" id="CHEBI:58673"/>
    </reaction>
    <physiologicalReaction direction="left-to-right" evidence="15">
        <dbReference type="Rhea" id="RHEA:19850"/>
    </physiologicalReaction>
</comment>
<dbReference type="CDD" id="cd09502">
    <property type="entry name" value="SAM_SARM1-like_repeat2"/>
    <property type="match status" value="1"/>
</dbReference>
<comment type="catalytic activity">
    <reaction evidence="13">
        <text>NAD(+) + H2O = ADP-D-ribose + nicotinamide + H(+)</text>
        <dbReference type="Rhea" id="RHEA:16301"/>
        <dbReference type="ChEBI" id="CHEBI:15377"/>
        <dbReference type="ChEBI" id="CHEBI:15378"/>
        <dbReference type="ChEBI" id="CHEBI:17154"/>
        <dbReference type="ChEBI" id="CHEBI:57540"/>
        <dbReference type="ChEBI" id="CHEBI:57967"/>
        <dbReference type="EC" id="3.2.2.6"/>
    </reaction>
    <physiologicalReaction direction="left-to-right" evidence="13">
        <dbReference type="Rhea" id="RHEA:16302"/>
    </physiologicalReaction>
</comment>
<organism evidence="18 19">
    <name type="scientific">Branchiostoma lanceolatum</name>
    <name type="common">Common lancelet</name>
    <name type="synonym">Amphioxus lanceolatum</name>
    <dbReference type="NCBI Taxonomy" id="7740"/>
    <lineage>
        <taxon>Eukaryota</taxon>
        <taxon>Metazoa</taxon>
        <taxon>Chordata</taxon>
        <taxon>Cephalochordata</taxon>
        <taxon>Leptocardii</taxon>
        <taxon>Amphioxiformes</taxon>
        <taxon>Branchiostomatidae</taxon>
        <taxon>Branchiostoma</taxon>
    </lineage>
</organism>
<dbReference type="InterPro" id="IPR013761">
    <property type="entry name" value="SAM/pointed_sf"/>
</dbReference>
<evidence type="ECO:0000256" key="8">
    <source>
        <dbReference type="ARBA" id="ARBA00022859"/>
    </source>
</evidence>
<reference evidence="18" key="1">
    <citation type="submission" date="2022-01" db="EMBL/GenBank/DDBJ databases">
        <authorList>
            <person name="Braso-Vives M."/>
        </authorList>
    </citation>
    <scope>NUCLEOTIDE SEQUENCE</scope>
</reference>
<dbReference type="SUPFAM" id="SSF48371">
    <property type="entry name" value="ARM repeat"/>
    <property type="match status" value="1"/>
</dbReference>
<dbReference type="AlphaFoldDB" id="A0A8J9VMB3"/>
<dbReference type="Proteomes" id="UP000838412">
    <property type="component" value="Chromosome 1"/>
</dbReference>
<feature type="domain" description="SAM" evidence="17">
    <location>
        <begin position="402"/>
        <end position="466"/>
    </location>
</feature>
<dbReference type="CDD" id="cd24153">
    <property type="entry name" value="SARM1_N"/>
    <property type="match status" value="1"/>
</dbReference>
<dbReference type="SUPFAM" id="SSF52200">
    <property type="entry name" value="Toll/Interleukin receptor TIR domain"/>
    <property type="match status" value="1"/>
</dbReference>
<dbReference type="Gene3D" id="3.40.50.10140">
    <property type="entry name" value="Toll/interleukin-1 receptor homology (TIR) domain"/>
    <property type="match status" value="1"/>
</dbReference>
<dbReference type="GO" id="GO:0030425">
    <property type="term" value="C:dendrite"/>
    <property type="evidence" value="ECO:0007669"/>
    <property type="project" value="TreeGrafter"/>
</dbReference>
<dbReference type="GO" id="GO:0003953">
    <property type="term" value="F:NAD+ nucleosidase activity"/>
    <property type="evidence" value="ECO:0007669"/>
    <property type="project" value="InterPro"/>
</dbReference>
<dbReference type="OrthoDB" id="202764at2759"/>
<dbReference type="InterPro" id="IPR000157">
    <property type="entry name" value="TIR_dom"/>
</dbReference>
<evidence type="ECO:0000313" key="19">
    <source>
        <dbReference type="Proteomes" id="UP000838412"/>
    </source>
</evidence>
<dbReference type="FunFam" id="1.25.10.10:FF:001572">
    <property type="entry name" value="Uncharacterized protein"/>
    <property type="match status" value="1"/>
</dbReference>
<dbReference type="SMART" id="SM00255">
    <property type="entry name" value="TIR"/>
    <property type="match status" value="1"/>
</dbReference>
<proteinExistence type="inferred from homology"/>
<keyword evidence="8" id="KW-0391">Immunity</keyword>
<dbReference type="InterPro" id="IPR039184">
    <property type="entry name" value="SARM1"/>
</dbReference>
<evidence type="ECO:0000256" key="3">
    <source>
        <dbReference type="ARBA" id="ARBA00011982"/>
    </source>
</evidence>
<dbReference type="PANTHER" id="PTHR22998:SF1">
    <property type="entry name" value="NAD(+) HYDROLASE SARM1"/>
    <property type="match status" value="1"/>
</dbReference>
<keyword evidence="7" id="KW-0378">Hydrolase</keyword>
<evidence type="ECO:0000256" key="14">
    <source>
        <dbReference type="ARBA" id="ARBA00048388"/>
    </source>
</evidence>
<dbReference type="InterPro" id="IPR011989">
    <property type="entry name" value="ARM-like"/>
</dbReference>
<evidence type="ECO:0000256" key="4">
    <source>
        <dbReference type="ARBA" id="ARBA00022490"/>
    </source>
</evidence>
<evidence type="ECO:0000313" key="18">
    <source>
        <dbReference type="EMBL" id="CAH1232466.1"/>
    </source>
</evidence>
<dbReference type="Gene3D" id="1.10.150.50">
    <property type="entry name" value="Transcription Factor, Ets-1"/>
    <property type="match status" value="2"/>
</dbReference>
<dbReference type="PANTHER" id="PTHR22998">
    <property type="entry name" value="SARM1"/>
    <property type="match status" value="1"/>
</dbReference>
<dbReference type="SUPFAM" id="SSF47769">
    <property type="entry name" value="SAM/Pointed domain"/>
    <property type="match status" value="2"/>
</dbReference>
<dbReference type="InterPro" id="IPR035897">
    <property type="entry name" value="Toll_tir_struct_dom_sf"/>
</dbReference>
<dbReference type="GO" id="GO:0007165">
    <property type="term" value="P:signal transduction"/>
    <property type="evidence" value="ECO:0007669"/>
    <property type="project" value="InterPro"/>
</dbReference>
<dbReference type="GO" id="GO:0061809">
    <property type="term" value="F:NAD+ nucleosidase activity, cyclic ADP-ribose generating"/>
    <property type="evidence" value="ECO:0007669"/>
    <property type="project" value="UniProtKB-EC"/>
</dbReference>
<evidence type="ECO:0000256" key="12">
    <source>
        <dbReference type="ARBA" id="ARBA00032222"/>
    </source>
</evidence>
<dbReference type="PROSITE" id="PS50104">
    <property type="entry name" value="TIR"/>
    <property type="match status" value="1"/>
</dbReference>
<dbReference type="Pfam" id="PF07647">
    <property type="entry name" value="SAM_2"/>
    <property type="match status" value="2"/>
</dbReference>
<keyword evidence="19" id="KW-1185">Reference proteome</keyword>
<name>A0A8J9VMB3_BRALA</name>
<evidence type="ECO:0000256" key="6">
    <source>
        <dbReference type="ARBA" id="ARBA00022737"/>
    </source>
</evidence>
<keyword evidence="6" id="KW-0677">Repeat</keyword>
<feature type="domain" description="TIR" evidence="16">
    <location>
        <begin position="555"/>
        <end position="698"/>
    </location>
</feature>
<dbReference type="EMBL" id="OV696686">
    <property type="protein sequence ID" value="CAH1232466.1"/>
    <property type="molecule type" value="Genomic_DNA"/>
</dbReference>
<comment type="subcellular location">
    <subcellularLocation>
        <location evidence="1">Cytoplasm</location>
    </subcellularLocation>
</comment>
<evidence type="ECO:0000256" key="10">
    <source>
        <dbReference type="ARBA" id="ARBA00024128"/>
    </source>
</evidence>
<dbReference type="FunFam" id="1.10.150.50:FF:000043">
    <property type="entry name" value="Sterile alpha and TIR motif-containing 1"/>
    <property type="match status" value="1"/>
</dbReference>
<dbReference type="SMART" id="SM00454">
    <property type="entry name" value="SAM"/>
    <property type="match status" value="2"/>
</dbReference>
<dbReference type="InterPro" id="IPR001660">
    <property type="entry name" value="SAM"/>
</dbReference>
<keyword evidence="9" id="KW-0520">NAD</keyword>
<comment type="similarity">
    <text evidence="2">Belongs to the SARM1 family.</text>
</comment>